<evidence type="ECO:0000256" key="1">
    <source>
        <dbReference type="SAM" id="Phobius"/>
    </source>
</evidence>
<keyword evidence="1" id="KW-0812">Transmembrane</keyword>
<reference evidence="3" key="1">
    <citation type="submission" date="2015-11" db="EMBL/GenBank/DDBJ databases">
        <authorList>
            <person name="Varghese N."/>
        </authorList>
    </citation>
    <scope>NUCLEOTIDE SEQUENCE [LARGE SCALE GENOMIC DNA]</scope>
    <source>
        <strain evidence="3">JGI-23</strain>
    </source>
</reference>
<dbReference type="AlphaFoldDB" id="A0A0P1NV78"/>
<keyword evidence="3" id="KW-1185">Reference proteome</keyword>
<dbReference type="Proteomes" id="UP000199197">
    <property type="component" value="Unassembled WGS sequence"/>
</dbReference>
<gene>
    <name evidence="2" type="ORF">JGI23_01403</name>
</gene>
<accession>A0A0P1NV78</accession>
<keyword evidence="1" id="KW-1133">Transmembrane helix</keyword>
<name>A0A0P1NV78_9BACT</name>
<protein>
    <submittedName>
        <fullName evidence="2">Uncharacterized protein</fullName>
    </submittedName>
</protein>
<evidence type="ECO:0000313" key="2">
    <source>
        <dbReference type="EMBL" id="CUT03109.1"/>
    </source>
</evidence>
<feature type="transmembrane region" description="Helical" evidence="1">
    <location>
        <begin position="166"/>
        <end position="190"/>
    </location>
</feature>
<organism evidence="2 3">
    <name type="scientific">Candidatus Chryseopegocella kryptomonas</name>
    <dbReference type="NCBI Taxonomy" id="1633643"/>
    <lineage>
        <taxon>Bacteria</taxon>
        <taxon>Pseudomonadati</taxon>
        <taxon>Candidatus Kryptoniota</taxon>
        <taxon>Candidatus Chryseopegocella</taxon>
    </lineage>
</organism>
<sequence length="215" mass="25369">MKKIFILFFLANFLSAGDFERLMINEKIVSGKDIKKSPALAFTMSLILPGAGQIYVDRFDVGKYFIASEISLWLVYFGLNEYGRWLNDDAINFAILNAGIDPVNKNDDFFSDIENYRSVFDFNQRKGRDRSYDKIYDPEKFFWWWNSDESRQKYKDIRIKSRAMKYYAKFALVFVIVNHFTSAIDAFILAKRFNLKPELNFKPHQGLEFSLKLNF</sequence>
<keyword evidence="1" id="KW-0472">Membrane</keyword>
<dbReference type="EMBL" id="CZVW01000015">
    <property type="protein sequence ID" value="CUT03109.1"/>
    <property type="molecule type" value="Genomic_DNA"/>
</dbReference>
<feature type="transmembrane region" description="Helical" evidence="1">
    <location>
        <begin position="40"/>
        <end position="56"/>
    </location>
</feature>
<evidence type="ECO:0000313" key="3">
    <source>
        <dbReference type="Proteomes" id="UP000199197"/>
    </source>
</evidence>
<proteinExistence type="predicted"/>